<dbReference type="InterPro" id="IPR001296">
    <property type="entry name" value="Glyco_trans_1"/>
</dbReference>
<dbReference type="Proteomes" id="UP000620550">
    <property type="component" value="Unassembled WGS sequence"/>
</dbReference>
<name>A0ABQ3I197_9SPHI</name>
<dbReference type="PANTHER" id="PTHR46401">
    <property type="entry name" value="GLYCOSYLTRANSFERASE WBBK-RELATED"/>
    <property type="match status" value="1"/>
</dbReference>
<dbReference type="Pfam" id="PF00534">
    <property type="entry name" value="Glycos_transf_1"/>
    <property type="match status" value="1"/>
</dbReference>
<protein>
    <recommendedName>
        <fullName evidence="2">Glycosyl transferase family 1 domain-containing protein</fullName>
    </recommendedName>
</protein>
<keyword evidence="1" id="KW-0808">Transferase</keyword>
<dbReference type="EMBL" id="BNAF01000008">
    <property type="protein sequence ID" value="GHE39804.1"/>
    <property type="molecule type" value="Genomic_DNA"/>
</dbReference>
<dbReference type="RefSeq" id="WP_189626900.1">
    <property type="nucleotide sequence ID" value="NZ_BNAF01000008.1"/>
</dbReference>
<organism evidence="3 4">
    <name type="scientific">Sphingobacterium griseoflavum</name>
    <dbReference type="NCBI Taxonomy" id="1474952"/>
    <lineage>
        <taxon>Bacteria</taxon>
        <taxon>Pseudomonadati</taxon>
        <taxon>Bacteroidota</taxon>
        <taxon>Sphingobacteriia</taxon>
        <taxon>Sphingobacteriales</taxon>
        <taxon>Sphingobacteriaceae</taxon>
        <taxon>Sphingobacterium</taxon>
    </lineage>
</organism>
<evidence type="ECO:0000313" key="4">
    <source>
        <dbReference type="Proteomes" id="UP000620550"/>
    </source>
</evidence>
<dbReference type="SUPFAM" id="SSF53756">
    <property type="entry name" value="UDP-Glycosyltransferase/glycogen phosphorylase"/>
    <property type="match status" value="1"/>
</dbReference>
<accession>A0ABQ3I197</accession>
<dbReference type="CDD" id="cd03809">
    <property type="entry name" value="GT4_MtfB-like"/>
    <property type="match status" value="1"/>
</dbReference>
<evidence type="ECO:0000313" key="3">
    <source>
        <dbReference type="EMBL" id="GHE39804.1"/>
    </source>
</evidence>
<feature type="domain" description="Glycosyl transferase family 1" evidence="2">
    <location>
        <begin position="199"/>
        <end position="348"/>
    </location>
</feature>
<dbReference type="Gene3D" id="3.40.50.2000">
    <property type="entry name" value="Glycogen Phosphorylase B"/>
    <property type="match status" value="1"/>
</dbReference>
<sequence>MENRDSSSPRKTIVVSAVNLNRGGTLRILRECLGYLSVFAAESGCRVVAIVYKKELADFPHIEYIETQWPKKRWINRLWYEYVSLRKVAQQLQPITLWLSLHDTTPSVQAERRAVYCHNSFPFLKWDHRDLFFAPQIVAFALFSRFFYQKNIRQNDYLVVQQEWFREAFVRMFRLPFEKIIVAPPQQEEPAVADTTSRADPEKYVFIYPAIGDSHKNIECVCAAAEILWKKGIQHFELLLTISGTENRYTKWLHQRWGKGVPALRFLGYLERETLYQYYQQADCLLFPSKVETWGLPISEFAAFKKPMLLADLPYARETAKGNSEVAFFPTDKPQILAEQMQAIIAGNRAFLQAAEREDLKEPVVHAWKALFEKLLEQ</sequence>
<dbReference type="PANTHER" id="PTHR46401:SF2">
    <property type="entry name" value="GLYCOSYLTRANSFERASE WBBK-RELATED"/>
    <property type="match status" value="1"/>
</dbReference>
<comment type="caution">
    <text evidence="3">The sequence shown here is derived from an EMBL/GenBank/DDBJ whole genome shotgun (WGS) entry which is preliminary data.</text>
</comment>
<proteinExistence type="predicted"/>
<keyword evidence="4" id="KW-1185">Reference proteome</keyword>
<gene>
    <name evidence="3" type="ORF">GCM10017764_23910</name>
</gene>
<reference evidence="4" key="1">
    <citation type="journal article" date="2019" name="Int. J. Syst. Evol. Microbiol.">
        <title>The Global Catalogue of Microorganisms (GCM) 10K type strain sequencing project: providing services to taxonomists for standard genome sequencing and annotation.</title>
        <authorList>
            <consortium name="The Broad Institute Genomics Platform"/>
            <consortium name="The Broad Institute Genome Sequencing Center for Infectious Disease"/>
            <person name="Wu L."/>
            <person name="Ma J."/>
        </authorList>
    </citation>
    <scope>NUCLEOTIDE SEQUENCE [LARGE SCALE GENOMIC DNA]</scope>
    <source>
        <strain evidence="4">CGMCC 1.12966</strain>
    </source>
</reference>
<evidence type="ECO:0000259" key="2">
    <source>
        <dbReference type="Pfam" id="PF00534"/>
    </source>
</evidence>
<evidence type="ECO:0000256" key="1">
    <source>
        <dbReference type="ARBA" id="ARBA00022679"/>
    </source>
</evidence>